<dbReference type="AlphaFoldDB" id="A0A1C4YF98"/>
<keyword evidence="1" id="KW-0472">Membrane</keyword>
<protein>
    <submittedName>
        <fullName evidence="2">Uncharacterized protein</fullName>
    </submittedName>
</protein>
<keyword evidence="1" id="KW-1133">Transmembrane helix</keyword>
<reference evidence="3" key="1">
    <citation type="submission" date="2016-06" db="EMBL/GenBank/DDBJ databases">
        <authorList>
            <person name="Varghese N."/>
            <person name="Submissions Spin"/>
        </authorList>
    </citation>
    <scope>NUCLEOTIDE SEQUENCE [LARGE SCALE GENOMIC DNA]</scope>
    <source>
        <strain evidence="3">DSM 43909</strain>
    </source>
</reference>
<proteinExistence type="predicted"/>
<keyword evidence="1" id="KW-0812">Transmembrane</keyword>
<keyword evidence="3" id="KW-1185">Reference proteome</keyword>
<gene>
    <name evidence="2" type="ORF">GA0074695_4217</name>
</gene>
<accession>A0A1C4YF98</accession>
<evidence type="ECO:0000256" key="1">
    <source>
        <dbReference type="SAM" id="Phobius"/>
    </source>
</evidence>
<dbReference type="EMBL" id="LT607411">
    <property type="protein sequence ID" value="SCF19399.1"/>
    <property type="molecule type" value="Genomic_DNA"/>
</dbReference>
<dbReference type="Proteomes" id="UP000198242">
    <property type="component" value="Chromosome I"/>
</dbReference>
<feature type="transmembrane region" description="Helical" evidence="1">
    <location>
        <begin position="21"/>
        <end position="42"/>
    </location>
</feature>
<evidence type="ECO:0000313" key="3">
    <source>
        <dbReference type="Proteomes" id="UP000198242"/>
    </source>
</evidence>
<organism evidence="2 3">
    <name type="scientific">Micromonospora viridifaciens</name>
    <dbReference type="NCBI Taxonomy" id="1881"/>
    <lineage>
        <taxon>Bacteria</taxon>
        <taxon>Bacillati</taxon>
        <taxon>Actinomycetota</taxon>
        <taxon>Actinomycetes</taxon>
        <taxon>Micromonosporales</taxon>
        <taxon>Micromonosporaceae</taxon>
        <taxon>Micromonospora</taxon>
    </lineage>
</organism>
<sequence length="67" mass="7172">MTVDQSRDRRPLNRHQDLETHALLPLRWAVIMGLSAAVGIMVGTAESLPAGVLASLITAGGLHKIMN</sequence>
<name>A0A1C4YF98_MICVI</name>
<evidence type="ECO:0000313" key="2">
    <source>
        <dbReference type="EMBL" id="SCF19399.1"/>
    </source>
</evidence>